<sequence length="97" mass="10690">MLPFRQIRICTYMDEYFPHLRTSGKNRSQKAGEVLVTLPGTYHQGFTLGYTKAEAMNYADENSCGVIVVVPSTPSTGKIDQSKEIATVSSERPTTAT</sequence>
<proteinExistence type="predicted"/>
<dbReference type="AlphaFoldDB" id="A0AA35QFX0"/>
<dbReference type="Pfam" id="PF02373">
    <property type="entry name" value="JmjC"/>
    <property type="match status" value="1"/>
</dbReference>
<dbReference type="Proteomes" id="UP001160390">
    <property type="component" value="Unassembled WGS sequence"/>
</dbReference>
<feature type="domain" description="JmjC" evidence="2">
    <location>
        <begin position="28"/>
        <end position="57"/>
    </location>
</feature>
<evidence type="ECO:0000256" key="1">
    <source>
        <dbReference type="SAM" id="MobiDB-lite"/>
    </source>
</evidence>
<name>A0AA35QFX0_9HYPO</name>
<feature type="region of interest" description="Disordered" evidence="1">
    <location>
        <begin position="77"/>
        <end position="97"/>
    </location>
</feature>
<organism evidence="3 4">
    <name type="scientific">Clonostachys chloroleuca</name>
    <dbReference type="NCBI Taxonomy" id="1926264"/>
    <lineage>
        <taxon>Eukaryota</taxon>
        <taxon>Fungi</taxon>
        <taxon>Dikarya</taxon>
        <taxon>Ascomycota</taxon>
        <taxon>Pezizomycotina</taxon>
        <taxon>Sordariomycetes</taxon>
        <taxon>Hypocreomycetidae</taxon>
        <taxon>Hypocreales</taxon>
        <taxon>Bionectriaceae</taxon>
        <taxon>Clonostachys</taxon>
    </lineage>
</organism>
<protein>
    <recommendedName>
        <fullName evidence="2">JmjC domain-containing protein</fullName>
    </recommendedName>
</protein>
<comment type="caution">
    <text evidence="3">The sequence shown here is derived from an EMBL/GenBank/DDBJ whole genome shotgun (WGS) entry which is preliminary data.</text>
</comment>
<dbReference type="SUPFAM" id="SSF51197">
    <property type="entry name" value="Clavaminate synthase-like"/>
    <property type="match status" value="1"/>
</dbReference>
<dbReference type="Gene3D" id="2.60.120.650">
    <property type="entry name" value="Cupin"/>
    <property type="match status" value="1"/>
</dbReference>
<dbReference type="InterPro" id="IPR003347">
    <property type="entry name" value="JmjC_dom"/>
</dbReference>
<feature type="compositionally biased region" description="Polar residues" evidence="1">
    <location>
        <begin position="87"/>
        <end position="97"/>
    </location>
</feature>
<reference evidence="3" key="1">
    <citation type="submission" date="2023-01" db="EMBL/GenBank/DDBJ databases">
        <authorList>
            <person name="Piombo E."/>
        </authorList>
    </citation>
    <scope>NUCLEOTIDE SEQUENCE</scope>
</reference>
<accession>A0AA35QFX0</accession>
<evidence type="ECO:0000313" key="3">
    <source>
        <dbReference type="EMBL" id="CAI6101347.1"/>
    </source>
</evidence>
<gene>
    <name evidence="3" type="ORF">CCHLO57077_00006571</name>
</gene>
<keyword evidence="4" id="KW-1185">Reference proteome</keyword>
<evidence type="ECO:0000259" key="2">
    <source>
        <dbReference type="Pfam" id="PF02373"/>
    </source>
</evidence>
<dbReference type="EMBL" id="CABFNP030001360">
    <property type="protein sequence ID" value="CAI6101347.1"/>
    <property type="molecule type" value="Genomic_DNA"/>
</dbReference>
<evidence type="ECO:0000313" key="4">
    <source>
        <dbReference type="Proteomes" id="UP001160390"/>
    </source>
</evidence>